<dbReference type="EMBL" id="BARS01002753">
    <property type="protein sequence ID" value="GAF72277.1"/>
    <property type="molecule type" value="Genomic_DNA"/>
</dbReference>
<reference evidence="1" key="1">
    <citation type="journal article" date="2014" name="Front. Microbiol.">
        <title>High frequency of phylogenetically diverse reductive dehalogenase-homologous genes in deep subseafloor sedimentary metagenomes.</title>
        <authorList>
            <person name="Kawai M."/>
            <person name="Futagami T."/>
            <person name="Toyoda A."/>
            <person name="Takaki Y."/>
            <person name="Nishi S."/>
            <person name="Hori S."/>
            <person name="Arai W."/>
            <person name="Tsubouchi T."/>
            <person name="Morono Y."/>
            <person name="Uchiyama I."/>
            <person name="Ito T."/>
            <person name="Fujiyama A."/>
            <person name="Inagaki F."/>
            <person name="Takami H."/>
        </authorList>
    </citation>
    <scope>NUCLEOTIDE SEQUENCE</scope>
    <source>
        <strain evidence="1">Expedition CK06-06</strain>
    </source>
</reference>
<protein>
    <submittedName>
        <fullName evidence="1">Uncharacterized protein</fullName>
    </submittedName>
</protein>
<comment type="caution">
    <text evidence="1">The sequence shown here is derived from an EMBL/GenBank/DDBJ whole genome shotgun (WGS) entry which is preliminary data.</text>
</comment>
<accession>X0S8L6</accession>
<dbReference type="AlphaFoldDB" id="X0S8L6"/>
<organism evidence="1">
    <name type="scientific">marine sediment metagenome</name>
    <dbReference type="NCBI Taxonomy" id="412755"/>
    <lineage>
        <taxon>unclassified sequences</taxon>
        <taxon>metagenomes</taxon>
        <taxon>ecological metagenomes</taxon>
    </lineage>
</organism>
<proteinExistence type="predicted"/>
<sequence length="111" mass="13211">MAQTREELIEDFEKLLHIQSADWDEDPYMHGMMNGMLMFYQMAKDPTKTPDFYSAPKFWKSRLWRNVKKLKNLHKKLRYHFPRSVASIISIITGLEIDFHCKSRLGTARFG</sequence>
<gene>
    <name evidence="1" type="ORF">S01H1_05279</name>
</gene>
<evidence type="ECO:0000313" key="1">
    <source>
        <dbReference type="EMBL" id="GAF72277.1"/>
    </source>
</evidence>
<name>X0S8L6_9ZZZZ</name>